<evidence type="ECO:0000256" key="1">
    <source>
        <dbReference type="SAM" id="Phobius"/>
    </source>
</evidence>
<organism evidence="2 3">
    <name type="scientific">Aliivibrio sifiae</name>
    <dbReference type="NCBI Taxonomy" id="566293"/>
    <lineage>
        <taxon>Bacteria</taxon>
        <taxon>Pseudomonadati</taxon>
        <taxon>Pseudomonadota</taxon>
        <taxon>Gammaproteobacteria</taxon>
        <taxon>Vibrionales</taxon>
        <taxon>Vibrionaceae</taxon>
        <taxon>Aliivibrio</taxon>
    </lineage>
</organism>
<feature type="transmembrane region" description="Helical" evidence="1">
    <location>
        <begin position="7"/>
        <end position="31"/>
    </location>
</feature>
<keyword evidence="1" id="KW-0472">Membrane</keyword>
<evidence type="ECO:0000313" key="3">
    <source>
        <dbReference type="Proteomes" id="UP000239263"/>
    </source>
</evidence>
<dbReference type="Proteomes" id="UP000239263">
    <property type="component" value="Unassembled WGS sequence"/>
</dbReference>
<gene>
    <name evidence="2" type="ORF">BTO22_13290</name>
</gene>
<sequence>MMYRVVWFIFAPAIILLYGWVCANFLSPFIFNVTKVLYEPIGYISGILFAGFFSILIVFGYRFVEVTFLKEVKPTSKQLKISFITGLIFGVFVNYATYALIIEPKGLIECPAGLGYKNNLMSEYVIDIKECSVN</sequence>
<feature type="transmembrane region" description="Helical" evidence="1">
    <location>
        <begin position="43"/>
        <end position="61"/>
    </location>
</feature>
<evidence type="ECO:0000313" key="2">
    <source>
        <dbReference type="EMBL" id="PQJ84495.1"/>
    </source>
</evidence>
<reference evidence="2 3" key="1">
    <citation type="submission" date="2016-12" db="EMBL/GenBank/DDBJ databases">
        <title>Diversity of luminous bacteria.</title>
        <authorList>
            <person name="Yoshizawa S."/>
            <person name="Kogure K."/>
        </authorList>
    </citation>
    <scope>NUCLEOTIDE SEQUENCE [LARGE SCALE GENOMIC DNA]</scope>
    <source>
        <strain evidence="2 3">ATCC 33715</strain>
    </source>
</reference>
<dbReference type="AlphaFoldDB" id="A0A2S7X312"/>
<evidence type="ECO:0008006" key="4">
    <source>
        <dbReference type="Google" id="ProtNLM"/>
    </source>
</evidence>
<proteinExistence type="predicted"/>
<keyword evidence="1" id="KW-0812">Transmembrane</keyword>
<accession>A0A2S7X312</accession>
<dbReference type="OrthoDB" id="9980512at2"/>
<dbReference type="EMBL" id="MSCO01000002">
    <property type="protein sequence ID" value="PQJ84495.1"/>
    <property type="molecule type" value="Genomic_DNA"/>
</dbReference>
<dbReference type="RefSeq" id="WP_105055937.1">
    <property type="nucleotide sequence ID" value="NZ_CAWNRT010000002.1"/>
</dbReference>
<name>A0A2S7X312_9GAMM</name>
<protein>
    <recommendedName>
        <fullName evidence="4">DUF1240 domain-containing protein</fullName>
    </recommendedName>
</protein>
<feature type="transmembrane region" description="Helical" evidence="1">
    <location>
        <begin position="81"/>
        <end position="101"/>
    </location>
</feature>
<comment type="caution">
    <text evidence="2">The sequence shown here is derived from an EMBL/GenBank/DDBJ whole genome shotgun (WGS) entry which is preliminary data.</text>
</comment>
<keyword evidence="1" id="KW-1133">Transmembrane helix</keyword>